<dbReference type="GO" id="GO:0045454">
    <property type="term" value="P:cell redox homeostasis"/>
    <property type="evidence" value="ECO:0007669"/>
    <property type="project" value="TreeGrafter"/>
</dbReference>
<dbReference type="EMBL" id="RIAR02000001">
    <property type="protein sequence ID" value="NSL87992.1"/>
    <property type="molecule type" value="Genomic_DNA"/>
</dbReference>
<proteinExistence type="predicted"/>
<organism evidence="1 2">
    <name type="scientific">Chitinophaga solisilvae</name>
    <dbReference type="NCBI Taxonomy" id="1233460"/>
    <lineage>
        <taxon>Bacteria</taxon>
        <taxon>Pseudomonadati</taxon>
        <taxon>Bacteroidota</taxon>
        <taxon>Chitinophagia</taxon>
        <taxon>Chitinophagales</taxon>
        <taxon>Chitinophagaceae</taxon>
        <taxon>Chitinophaga</taxon>
    </lineage>
</organism>
<dbReference type="AlphaFoldDB" id="A0A3S1CNC3"/>
<dbReference type="InterPro" id="IPR013766">
    <property type="entry name" value="Thioredoxin_domain"/>
</dbReference>
<dbReference type="GO" id="GO:0015035">
    <property type="term" value="F:protein-disulfide reductase activity"/>
    <property type="evidence" value="ECO:0007669"/>
    <property type="project" value="TreeGrafter"/>
</dbReference>
<dbReference type="OrthoDB" id="120730at2"/>
<keyword evidence="2" id="KW-1185">Reference proteome</keyword>
<dbReference type="PANTHER" id="PTHR32234:SF0">
    <property type="entry name" value="THIOL:DISULFIDE INTERCHANGE PROTEIN DSBD"/>
    <property type="match status" value="1"/>
</dbReference>
<name>A0A3S1CNC3_9BACT</name>
<dbReference type="Proteomes" id="UP000281028">
    <property type="component" value="Unassembled WGS sequence"/>
</dbReference>
<dbReference type="InterPro" id="IPR036249">
    <property type="entry name" value="Thioredoxin-like_sf"/>
</dbReference>
<gene>
    <name evidence="1" type="ORF">ECE50_014180</name>
</gene>
<evidence type="ECO:0000313" key="1">
    <source>
        <dbReference type="EMBL" id="NSL87992.1"/>
    </source>
</evidence>
<dbReference type="PROSITE" id="PS51352">
    <property type="entry name" value="THIOREDOXIN_2"/>
    <property type="match status" value="1"/>
</dbReference>
<dbReference type="Gene3D" id="3.40.30.10">
    <property type="entry name" value="Glutaredoxin"/>
    <property type="match status" value="1"/>
</dbReference>
<dbReference type="PANTHER" id="PTHR32234">
    <property type="entry name" value="THIOL:DISULFIDE INTERCHANGE PROTEIN DSBD"/>
    <property type="match status" value="1"/>
</dbReference>
<dbReference type="CDD" id="cd02947">
    <property type="entry name" value="TRX_family"/>
    <property type="match status" value="1"/>
</dbReference>
<sequence length="401" mass="44766">MKMRRIFSTLGIAFLLTGSMQATAQQETGIIFRKDAFSAVLAESAASGRPVFIDCYTSWCSPCKWMEKNVFVNDTAASFYNAKFINYKIDMEKGEGPALRQRYGVQVFPTYLFINAQGELIHKATSKMEVAEFVEEGKKALDPSRSFASLEKAFAAGKRSNEILLAYAQALQRTDRQRADSVSGLLIKQLKDTDMQTPLGWSVIQSFAWDEKDRLGAYFLAHLQDYTKKYGEAPVAKVQERLMSSALYGMIRRNDSTAFFARLAPWKAAADPVVQKKALMMEADFYLSNHHAAQFIQVTDKGLHGLLKADDMSLSFLARRCEYLGAGNKAVLQQAYKLASRAVEIDPKEYGNQSTLAKVCQAAGMKPEAIRAAEAAYQLSLQETSKIQNLAKKHLDEIKAM</sequence>
<accession>A0A3S1CNC3</accession>
<evidence type="ECO:0000313" key="2">
    <source>
        <dbReference type="Proteomes" id="UP000281028"/>
    </source>
</evidence>
<protein>
    <submittedName>
        <fullName evidence="1">Thioredoxin family protein</fullName>
    </submittedName>
</protein>
<reference evidence="1" key="1">
    <citation type="submission" date="2020-05" db="EMBL/GenBank/DDBJ databases">
        <title>Chitinophaga laudate sp. nov., isolated from a tropical peat swamp.</title>
        <authorList>
            <person name="Goh C.B.S."/>
            <person name="Lee M.S."/>
            <person name="Parimannan S."/>
            <person name="Pasbakhsh P."/>
            <person name="Yule C.M."/>
            <person name="Rajandas H."/>
            <person name="Loke S."/>
            <person name="Croft L."/>
            <person name="Tan J.B.L."/>
        </authorList>
    </citation>
    <scope>NUCLEOTIDE SEQUENCE</scope>
    <source>
        <strain evidence="1">Mgbs1</strain>
    </source>
</reference>
<dbReference type="RefSeq" id="WP_127044089.1">
    <property type="nucleotide sequence ID" value="NZ_JAABOK010000030.1"/>
</dbReference>
<comment type="caution">
    <text evidence="1">The sequence shown here is derived from an EMBL/GenBank/DDBJ whole genome shotgun (WGS) entry which is preliminary data.</text>
</comment>
<dbReference type="Pfam" id="PF13899">
    <property type="entry name" value="Thioredoxin_7"/>
    <property type="match status" value="1"/>
</dbReference>
<dbReference type="SUPFAM" id="SSF52833">
    <property type="entry name" value="Thioredoxin-like"/>
    <property type="match status" value="1"/>
</dbReference>